<dbReference type="EMBL" id="DF975039">
    <property type="protein sequence ID" value="GAU51253.1"/>
    <property type="molecule type" value="Genomic_DNA"/>
</dbReference>
<dbReference type="InterPro" id="IPR044730">
    <property type="entry name" value="RNase_H-like_dom_plant"/>
</dbReference>
<feature type="non-terminal residue" evidence="2">
    <location>
        <position position="609"/>
    </location>
</feature>
<dbReference type="InterPro" id="IPR026960">
    <property type="entry name" value="RVT-Znf"/>
</dbReference>
<organism evidence="2 3">
    <name type="scientific">Trifolium subterraneum</name>
    <name type="common">Subterranean clover</name>
    <dbReference type="NCBI Taxonomy" id="3900"/>
    <lineage>
        <taxon>Eukaryota</taxon>
        <taxon>Viridiplantae</taxon>
        <taxon>Streptophyta</taxon>
        <taxon>Embryophyta</taxon>
        <taxon>Tracheophyta</taxon>
        <taxon>Spermatophyta</taxon>
        <taxon>Magnoliopsida</taxon>
        <taxon>eudicotyledons</taxon>
        <taxon>Gunneridae</taxon>
        <taxon>Pentapetalae</taxon>
        <taxon>rosids</taxon>
        <taxon>fabids</taxon>
        <taxon>Fabales</taxon>
        <taxon>Fabaceae</taxon>
        <taxon>Papilionoideae</taxon>
        <taxon>50 kb inversion clade</taxon>
        <taxon>NPAAA clade</taxon>
        <taxon>Hologalegina</taxon>
        <taxon>IRL clade</taxon>
        <taxon>Trifolieae</taxon>
        <taxon>Trifolium</taxon>
    </lineage>
</organism>
<dbReference type="PROSITE" id="PS50879">
    <property type="entry name" value="RNASE_H_1"/>
    <property type="match status" value="1"/>
</dbReference>
<dbReference type="Pfam" id="PF13456">
    <property type="entry name" value="RVT_3"/>
    <property type="match status" value="1"/>
</dbReference>
<evidence type="ECO:0000313" key="2">
    <source>
        <dbReference type="EMBL" id="GAU51253.1"/>
    </source>
</evidence>
<dbReference type="AlphaFoldDB" id="A0A2Z6P8L5"/>
<name>A0A2Z6P8L5_TRISU</name>
<dbReference type="CDD" id="cd06222">
    <property type="entry name" value="RNase_H_like"/>
    <property type="match status" value="1"/>
</dbReference>
<dbReference type="OrthoDB" id="1432686at2759"/>
<dbReference type="SUPFAM" id="SSF53098">
    <property type="entry name" value="Ribonuclease H-like"/>
    <property type="match status" value="1"/>
</dbReference>
<dbReference type="InterPro" id="IPR002156">
    <property type="entry name" value="RNaseH_domain"/>
</dbReference>
<evidence type="ECO:0000259" key="1">
    <source>
        <dbReference type="PROSITE" id="PS50879"/>
    </source>
</evidence>
<gene>
    <name evidence="2" type="ORF">TSUD_412460</name>
</gene>
<dbReference type="Gene3D" id="3.30.420.10">
    <property type="entry name" value="Ribonuclease H-like superfamily/Ribonuclease H"/>
    <property type="match status" value="1"/>
</dbReference>
<proteinExistence type="predicted"/>
<reference evidence="3" key="1">
    <citation type="journal article" date="2017" name="Front. Plant Sci.">
        <title>Climate Clever Clovers: New Paradigm to Reduce the Environmental Footprint of Ruminants by Breeding Low Methanogenic Forages Utilizing Haplotype Variation.</title>
        <authorList>
            <person name="Kaur P."/>
            <person name="Appels R."/>
            <person name="Bayer P.E."/>
            <person name="Keeble-Gagnere G."/>
            <person name="Wang J."/>
            <person name="Hirakawa H."/>
            <person name="Shirasawa K."/>
            <person name="Vercoe P."/>
            <person name="Stefanova K."/>
            <person name="Durmic Z."/>
            <person name="Nichols P."/>
            <person name="Revell C."/>
            <person name="Isobe S.N."/>
            <person name="Edwards D."/>
            <person name="Erskine W."/>
        </authorList>
    </citation>
    <scope>NUCLEOTIDE SEQUENCE [LARGE SCALE GENOMIC DNA]</scope>
    <source>
        <strain evidence="3">cv. Daliak</strain>
    </source>
</reference>
<feature type="domain" description="RNase H type-1" evidence="1">
    <location>
        <begin position="455"/>
        <end position="585"/>
    </location>
</feature>
<dbReference type="GO" id="GO:0003676">
    <property type="term" value="F:nucleic acid binding"/>
    <property type="evidence" value="ECO:0007669"/>
    <property type="project" value="InterPro"/>
</dbReference>
<dbReference type="InterPro" id="IPR012337">
    <property type="entry name" value="RNaseH-like_sf"/>
</dbReference>
<dbReference type="PANTHER" id="PTHR33116">
    <property type="entry name" value="REVERSE TRANSCRIPTASE ZINC-BINDING DOMAIN-CONTAINING PROTEIN-RELATED-RELATED"/>
    <property type="match status" value="1"/>
</dbReference>
<sequence length="609" mass="70982">MYSRNVPHEVRHRLNTVSSFVETSSLGKYLGVPALDKAPKRGDFNYLIEKIKSRLSGWKAKQLSLAGRITLSKSVIQAIPVYPMMSTSIPKSCLHEIEKIQRTFIWGHSEEGRKAHMIGWNQVTLPKEMGGLGIRKLAPMNDAFLMKFGWSLRMGERSLWAQVLRGKYGRNIIEHGEVMICATDSSLWKTIGRLWPFMTGIQCWDIGNGTQISFWEDIWIDKKLRLREVVETIPDDKRNWRLCDAVTEDDNGPDTPLWPGERMGNFSVATAYQYLTGVHLREYEKKWFKIWRLETTERIRVFMWQVLHDRILTNWRTAKWNLTDPYCSYCEHMEETTLHVLRDCPLAVEVWQHLLEEEHRGRFFIGQLHQWIDLNLSTSIGIRRDLDWDAVWVTTCFWLWKWRNKRVHEPNHTSQWKPWSFILNLVNEYKYTKQARETEKPCQKELKDIKWIYPAKGWVCLNTDGAAKSDTGIAGCGGILRNDNGIWICGFSKFLGNTSAYMAEVWGLYEGLSMARNLGIERLEVQVDSEVLVMATKKDGTGCTMSWNIMRRIRALLDLNWEVRIKHIFCEGNRCADVLANMGCNQDAVWMPYQESPAELLQVLSDDFR</sequence>
<evidence type="ECO:0000313" key="3">
    <source>
        <dbReference type="Proteomes" id="UP000242715"/>
    </source>
</evidence>
<dbReference type="Pfam" id="PF13966">
    <property type="entry name" value="zf-RVT"/>
    <property type="match status" value="1"/>
</dbReference>
<dbReference type="PANTHER" id="PTHR33116:SF78">
    <property type="entry name" value="OS12G0587133 PROTEIN"/>
    <property type="match status" value="1"/>
</dbReference>
<accession>A0A2Z6P8L5</accession>
<dbReference type="GO" id="GO:0004523">
    <property type="term" value="F:RNA-DNA hybrid ribonuclease activity"/>
    <property type="evidence" value="ECO:0007669"/>
    <property type="project" value="InterPro"/>
</dbReference>
<protein>
    <recommendedName>
        <fullName evidence="1">RNase H type-1 domain-containing protein</fullName>
    </recommendedName>
</protein>
<dbReference type="Proteomes" id="UP000242715">
    <property type="component" value="Unassembled WGS sequence"/>
</dbReference>
<dbReference type="InterPro" id="IPR036397">
    <property type="entry name" value="RNaseH_sf"/>
</dbReference>
<keyword evidence="3" id="KW-1185">Reference proteome</keyword>